<keyword evidence="2" id="KW-0378">Hydrolase</keyword>
<accession>A0ABU1AT50</accession>
<protein>
    <submittedName>
        <fullName evidence="2">SprT family zinc-dependent metalloprotease</fullName>
        <ecNumber evidence="2">3.4.-.-</ecNumber>
    </submittedName>
</protein>
<gene>
    <name evidence="2" type="ORF">QEH52_07405</name>
</gene>
<proteinExistence type="predicted"/>
<dbReference type="CDD" id="cd07344">
    <property type="entry name" value="M48_yhfN_like"/>
    <property type="match status" value="1"/>
</dbReference>
<dbReference type="InterPro" id="IPR053136">
    <property type="entry name" value="UTP_pyrophosphatase-like"/>
</dbReference>
<dbReference type="InterPro" id="IPR002725">
    <property type="entry name" value="YgjP-like_metallopeptidase"/>
</dbReference>
<keyword evidence="2" id="KW-0482">Metalloprotease</keyword>
<evidence type="ECO:0000313" key="2">
    <source>
        <dbReference type="EMBL" id="MDQ8207329.1"/>
    </source>
</evidence>
<keyword evidence="2" id="KW-0645">Protease</keyword>
<dbReference type="PANTHER" id="PTHR30399">
    <property type="entry name" value="UNCHARACTERIZED PROTEIN YGJP"/>
    <property type="match status" value="1"/>
</dbReference>
<evidence type="ECO:0000259" key="1">
    <source>
        <dbReference type="Pfam" id="PF01863"/>
    </source>
</evidence>
<keyword evidence="3" id="KW-1185">Reference proteome</keyword>
<dbReference type="Pfam" id="PF01863">
    <property type="entry name" value="YgjP-like"/>
    <property type="match status" value="1"/>
</dbReference>
<feature type="domain" description="YgjP-like metallopeptidase" evidence="1">
    <location>
        <begin position="23"/>
        <end position="227"/>
    </location>
</feature>
<sequence>MLDQIKLGELTCDVLRKDIKNVHLSVHPPTGRVTVAAPEHMKLDTIRVYVISKLGWIQAQQRKMAEQDRETPREYLERESHYLWGKRYLLSIIEAERPPEITLSHQKLLLRIRPGSSQAKREAILEEWYREQLKAELPKLIKKWESRLEVEVKKFYVRRMKTKWGSCTHHRGTIRLNTELTKKPKSCLEYLVVHEMVHLLEPTHNERFVGLMDRHLPNWRHTRNVLNDLPVRHEAWRY</sequence>
<dbReference type="PANTHER" id="PTHR30399:SF1">
    <property type="entry name" value="UTP PYROPHOSPHATASE"/>
    <property type="match status" value="1"/>
</dbReference>
<name>A0ABU1AT50_9BACT</name>
<dbReference type="RefSeq" id="WP_308949463.1">
    <property type="nucleotide sequence ID" value="NZ_JARXHW010000013.1"/>
</dbReference>
<dbReference type="GO" id="GO:0008237">
    <property type="term" value="F:metallopeptidase activity"/>
    <property type="evidence" value="ECO:0007669"/>
    <property type="project" value="UniProtKB-KW"/>
</dbReference>
<dbReference type="Proteomes" id="UP001225316">
    <property type="component" value="Unassembled WGS sequence"/>
</dbReference>
<comment type="caution">
    <text evidence="2">The sequence shown here is derived from an EMBL/GenBank/DDBJ whole genome shotgun (WGS) entry which is preliminary data.</text>
</comment>
<dbReference type="EMBL" id="JARXHW010000013">
    <property type="protein sequence ID" value="MDQ8207329.1"/>
    <property type="molecule type" value="Genomic_DNA"/>
</dbReference>
<reference evidence="2 3" key="1">
    <citation type="submission" date="2023-04" db="EMBL/GenBank/DDBJ databases">
        <title>A novel bacteria isolated from coastal sediment.</title>
        <authorList>
            <person name="Liu X.-J."/>
            <person name="Du Z.-J."/>
        </authorList>
    </citation>
    <scope>NUCLEOTIDE SEQUENCE [LARGE SCALE GENOMIC DNA]</scope>
    <source>
        <strain evidence="2 3">SDUM461003</strain>
    </source>
</reference>
<dbReference type="EC" id="3.4.-.-" evidence="2"/>
<evidence type="ECO:0000313" key="3">
    <source>
        <dbReference type="Proteomes" id="UP001225316"/>
    </source>
</evidence>
<organism evidence="2 3">
    <name type="scientific">Thalassobacterium maritimum</name>
    <dbReference type="NCBI Taxonomy" id="3041265"/>
    <lineage>
        <taxon>Bacteria</taxon>
        <taxon>Pseudomonadati</taxon>
        <taxon>Verrucomicrobiota</taxon>
        <taxon>Opitutia</taxon>
        <taxon>Puniceicoccales</taxon>
        <taxon>Coraliomargaritaceae</taxon>
        <taxon>Thalassobacterium</taxon>
    </lineage>
</organism>
<dbReference type="Gene3D" id="3.30.2010.10">
    <property type="entry name" value="Metalloproteases ('zincins'), catalytic domain"/>
    <property type="match status" value="1"/>
</dbReference>